<sequence length="418" mass="45356">MNFFPYIRFLVLVLVFGVANVASAASGSEGMNPPSNQENDASLSIQSSIDRICHAGGGELHLKAGIYHLHTGVHVPCAMNITGEGWQEGPQATHIGGTWLSIEEQSQPAISFVDGSKGASIRAIGFDEPLQTLPAHNASFWQPVKFAPVIFIKDVRGYTYIRNIYMHRIYSGIESQNGGRTTIDGLYGQFFQNAVLLDGEMDISRVNQVHSWPYWSDNPLIIAYQQKNLDTIIMGRVDGAFIDNVFAYAARTGMLMKRGNDGGVATGIQVGKFECDSVAHCARIDAVGVTAMVDEMRQFGQEGIASGHPLPASDAIQINGQASLLLGQVEARLIDRSFLTINSPSNCSNIRISGLLSDFSRSSAPVASLVNSRRCDQKGAVNQFFVAMEPAIISAPRQKFVPSSGEGTDLFWPTPDKR</sequence>
<keyword evidence="3" id="KW-1185">Reference proteome</keyword>
<dbReference type="eggNOG" id="ENOG5032Z5M">
    <property type="taxonomic scope" value="Bacteria"/>
</dbReference>
<gene>
    <name evidence="2" type="ORF">GMO_23400</name>
</gene>
<dbReference type="SUPFAM" id="SSF51126">
    <property type="entry name" value="Pectin lyase-like"/>
    <property type="match status" value="1"/>
</dbReference>
<protein>
    <recommendedName>
        <fullName evidence="4">Pectate lyase superfamily protein domain-containing protein</fullName>
    </recommendedName>
</protein>
<name>G6XLU1_9PROT</name>
<proteinExistence type="predicted"/>
<dbReference type="PATRIC" id="fig|1088869.3.peg.2334"/>
<dbReference type="AlphaFoldDB" id="G6XLU1"/>
<feature type="signal peptide" evidence="1">
    <location>
        <begin position="1"/>
        <end position="24"/>
    </location>
</feature>
<keyword evidence="1" id="KW-0732">Signal</keyword>
<comment type="caution">
    <text evidence="2">The sequence shown here is derived from an EMBL/GenBank/DDBJ whole genome shotgun (WGS) entry which is preliminary data.</text>
</comment>
<accession>G6XLU1</accession>
<dbReference type="Proteomes" id="UP000004949">
    <property type="component" value="Unassembled WGS sequence"/>
</dbReference>
<dbReference type="EMBL" id="AGQV01000010">
    <property type="protein sequence ID" value="EHH67346.1"/>
    <property type="molecule type" value="Genomic_DNA"/>
</dbReference>
<evidence type="ECO:0008006" key="4">
    <source>
        <dbReference type="Google" id="ProtNLM"/>
    </source>
</evidence>
<feature type="chain" id="PRO_5003489789" description="Pectate lyase superfamily protein domain-containing protein" evidence="1">
    <location>
        <begin position="25"/>
        <end position="418"/>
    </location>
</feature>
<dbReference type="InterPro" id="IPR011050">
    <property type="entry name" value="Pectin_lyase_fold/virulence"/>
</dbReference>
<dbReference type="STRING" id="1088869.GMO_23400"/>
<organism evidence="2 3">
    <name type="scientific">Gluconobacter morbifer G707</name>
    <dbReference type="NCBI Taxonomy" id="1088869"/>
    <lineage>
        <taxon>Bacteria</taxon>
        <taxon>Pseudomonadati</taxon>
        <taxon>Pseudomonadota</taxon>
        <taxon>Alphaproteobacteria</taxon>
        <taxon>Acetobacterales</taxon>
        <taxon>Acetobacteraceae</taxon>
        <taxon>Gluconobacter</taxon>
    </lineage>
</organism>
<dbReference type="RefSeq" id="WP_008852483.1">
    <property type="nucleotide sequence ID" value="NZ_AGQV01000010.1"/>
</dbReference>
<dbReference type="OrthoDB" id="7273921at2"/>
<evidence type="ECO:0000256" key="1">
    <source>
        <dbReference type="SAM" id="SignalP"/>
    </source>
</evidence>
<evidence type="ECO:0000313" key="2">
    <source>
        <dbReference type="EMBL" id="EHH67346.1"/>
    </source>
</evidence>
<reference evidence="2 3" key="1">
    <citation type="submission" date="2011-10" db="EMBL/GenBank/DDBJ databases">
        <title>Genome sequence of Gluconobacter morbifer G707, isolated from Drosophila gut.</title>
        <authorList>
            <person name="Lee W.-J."/>
            <person name="Kim E.-K."/>
        </authorList>
    </citation>
    <scope>NUCLEOTIDE SEQUENCE [LARGE SCALE GENOMIC DNA]</scope>
    <source>
        <strain evidence="2 3">G707</strain>
    </source>
</reference>
<evidence type="ECO:0000313" key="3">
    <source>
        <dbReference type="Proteomes" id="UP000004949"/>
    </source>
</evidence>